<sequence>MKERIIVKIGGDLLMLKPISYRVFRRLHLAKNSKYLCYYDGGKYYKLRKEKGLPAIRKQIIHYCDREVTIPQETFMRKMGFIPVYLYNQVLLLDDIPMEIKSWFLALNSFLNGGKGINLPSSLGIKYVLIDKIGIRNKGQRETALVGKGSAMLNLWLFKVMEGEIVVKVCEELTCSRIFIPSRGGSGKTSQRFCSDVHRRKALERKYKAKYVFK</sequence>
<proteinExistence type="predicted"/>
<comment type="caution">
    <text evidence="1">The sequence shown here is derived from an EMBL/GenBank/DDBJ whole genome shotgun (WGS) entry which is preliminary data.</text>
</comment>
<dbReference type="AlphaFoldDB" id="X1MBM4"/>
<reference evidence="1" key="1">
    <citation type="journal article" date="2014" name="Front. Microbiol.">
        <title>High frequency of phylogenetically diverse reductive dehalogenase-homologous genes in deep subseafloor sedimentary metagenomes.</title>
        <authorList>
            <person name="Kawai M."/>
            <person name="Futagami T."/>
            <person name="Toyoda A."/>
            <person name="Takaki Y."/>
            <person name="Nishi S."/>
            <person name="Hori S."/>
            <person name="Arai W."/>
            <person name="Tsubouchi T."/>
            <person name="Morono Y."/>
            <person name="Uchiyama I."/>
            <person name="Ito T."/>
            <person name="Fujiyama A."/>
            <person name="Inagaki F."/>
            <person name="Takami H."/>
        </authorList>
    </citation>
    <scope>NUCLEOTIDE SEQUENCE</scope>
    <source>
        <strain evidence="1">Expedition CK06-06</strain>
    </source>
</reference>
<dbReference type="EMBL" id="BARV01008013">
    <property type="protein sequence ID" value="GAI15476.1"/>
    <property type="molecule type" value="Genomic_DNA"/>
</dbReference>
<gene>
    <name evidence="1" type="ORF">S06H3_16213</name>
</gene>
<organism evidence="1">
    <name type="scientific">marine sediment metagenome</name>
    <dbReference type="NCBI Taxonomy" id="412755"/>
    <lineage>
        <taxon>unclassified sequences</taxon>
        <taxon>metagenomes</taxon>
        <taxon>ecological metagenomes</taxon>
    </lineage>
</organism>
<accession>X1MBM4</accession>
<protein>
    <submittedName>
        <fullName evidence="1">Uncharacterized protein</fullName>
    </submittedName>
</protein>
<evidence type="ECO:0000313" key="1">
    <source>
        <dbReference type="EMBL" id="GAI15476.1"/>
    </source>
</evidence>
<name>X1MBM4_9ZZZZ</name>